<protein>
    <submittedName>
        <fullName evidence="2">Uncharacterized protein</fullName>
    </submittedName>
</protein>
<dbReference type="Proteomes" id="UP000281553">
    <property type="component" value="Unassembled WGS sequence"/>
</dbReference>
<dbReference type="OrthoDB" id="342064at2759"/>
<evidence type="ECO:0000256" key="1">
    <source>
        <dbReference type="SAM" id="MobiDB-lite"/>
    </source>
</evidence>
<dbReference type="PANTHER" id="PTHR13165:SF0">
    <property type="entry name" value="SERRATE RNA EFFECTOR MOLECULE HOMOLOG"/>
    <property type="match status" value="1"/>
</dbReference>
<name>A0A3P7MYT1_DIBLA</name>
<organism evidence="2 3">
    <name type="scientific">Dibothriocephalus latus</name>
    <name type="common">Fish tapeworm</name>
    <name type="synonym">Diphyllobothrium latum</name>
    <dbReference type="NCBI Taxonomy" id="60516"/>
    <lineage>
        <taxon>Eukaryota</taxon>
        <taxon>Metazoa</taxon>
        <taxon>Spiralia</taxon>
        <taxon>Lophotrochozoa</taxon>
        <taxon>Platyhelminthes</taxon>
        <taxon>Cestoda</taxon>
        <taxon>Eucestoda</taxon>
        <taxon>Diphyllobothriidea</taxon>
        <taxon>Diphyllobothriidae</taxon>
        <taxon>Dibothriocephalus</taxon>
    </lineage>
</organism>
<feature type="region of interest" description="Disordered" evidence="1">
    <location>
        <begin position="1"/>
        <end position="27"/>
    </location>
</feature>
<reference evidence="2 3" key="1">
    <citation type="submission" date="2018-11" db="EMBL/GenBank/DDBJ databases">
        <authorList>
            <consortium name="Pathogen Informatics"/>
        </authorList>
    </citation>
    <scope>NUCLEOTIDE SEQUENCE [LARGE SCALE GENOMIC DNA]</scope>
</reference>
<feature type="compositionally biased region" description="Low complexity" evidence="1">
    <location>
        <begin position="14"/>
        <end position="26"/>
    </location>
</feature>
<evidence type="ECO:0000313" key="2">
    <source>
        <dbReference type="EMBL" id="VDN35094.1"/>
    </source>
</evidence>
<dbReference type="AlphaFoldDB" id="A0A3P7MYT1"/>
<keyword evidence="3" id="KW-1185">Reference proteome</keyword>
<dbReference type="InterPro" id="IPR039727">
    <property type="entry name" value="SE/Ars2"/>
</dbReference>
<sequence>MDVSEENTAHPAKDSAPSSPSRPASSFLDRLVLPRPEDLDPEDNLIAASAILSEISANSANVLLDNLTDHLVDEGNTEEELLLLGGMNYRTSAAANTVSPSQLKEKDPEADPELIRALDRLILYLRLVYSIDFYAPALYCDESDMPHVCAIMHVRPSVGTRIPSPPPPVFSDLRTESAAHRVSCQITALSPTSLRTLLTLRLF</sequence>
<accession>A0A3P7MYT1</accession>
<dbReference type="PANTHER" id="PTHR13165">
    <property type="entry name" value="ARSENITE-RESISTANCE PROTEIN 2"/>
    <property type="match status" value="1"/>
</dbReference>
<dbReference type="GO" id="GO:0031053">
    <property type="term" value="P:primary miRNA processing"/>
    <property type="evidence" value="ECO:0007669"/>
    <property type="project" value="TreeGrafter"/>
</dbReference>
<proteinExistence type="predicted"/>
<evidence type="ECO:0000313" key="3">
    <source>
        <dbReference type="Proteomes" id="UP000281553"/>
    </source>
</evidence>
<gene>
    <name evidence="2" type="ORF">DILT_LOCUS16684</name>
</gene>
<dbReference type="GO" id="GO:0016604">
    <property type="term" value="C:nuclear body"/>
    <property type="evidence" value="ECO:0007669"/>
    <property type="project" value="TreeGrafter"/>
</dbReference>
<dbReference type="EMBL" id="UYRU01086465">
    <property type="protein sequence ID" value="VDN35094.1"/>
    <property type="molecule type" value="Genomic_DNA"/>
</dbReference>